<evidence type="ECO:0000256" key="7">
    <source>
        <dbReference type="HAMAP-Rule" id="MF_01931"/>
    </source>
</evidence>
<dbReference type="InterPro" id="IPR035584">
    <property type="entry name" value="PurF_N"/>
</dbReference>
<dbReference type="CDD" id="cd06223">
    <property type="entry name" value="PRTases_typeI"/>
    <property type="match status" value="1"/>
</dbReference>
<evidence type="ECO:0000256" key="5">
    <source>
        <dbReference type="ARBA" id="ARBA00022755"/>
    </source>
</evidence>
<comment type="pathway">
    <text evidence="1 7 8">Purine metabolism; IMP biosynthesis via de novo pathway; N(1)-(5-phospho-D-ribosyl)glycinamide from 5-phospho-alpha-D-ribose 1-diphosphate: step 1/2.</text>
</comment>
<dbReference type="Proteomes" id="UP000469346">
    <property type="component" value="Unassembled WGS sequence"/>
</dbReference>
<organism evidence="13 14">
    <name type="scientific">Dissulfurirhabdus thermomarina</name>
    <dbReference type="NCBI Taxonomy" id="1765737"/>
    <lineage>
        <taxon>Bacteria</taxon>
        <taxon>Deltaproteobacteria</taxon>
        <taxon>Dissulfurirhabdaceae</taxon>
        <taxon>Dissulfurirhabdus</taxon>
    </lineage>
</organism>
<keyword evidence="5 7" id="KW-0658">Purine biosynthesis</keyword>
<proteinExistence type="inferred from homology"/>
<feature type="domain" description="Glutamine amidotransferase type-2" evidence="12">
    <location>
        <begin position="27"/>
        <end position="246"/>
    </location>
</feature>
<dbReference type="GO" id="GO:0009113">
    <property type="term" value="P:purine nucleobase biosynthetic process"/>
    <property type="evidence" value="ECO:0007669"/>
    <property type="project" value="UniProtKB-UniRule"/>
</dbReference>
<comment type="catalytic activity">
    <reaction evidence="7 8">
        <text>5-phospho-beta-D-ribosylamine + L-glutamate + diphosphate = 5-phospho-alpha-D-ribose 1-diphosphate + L-glutamine + H2O</text>
        <dbReference type="Rhea" id="RHEA:14905"/>
        <dbReference type="ChEBI" id="CHEBI:15377"/>
        <dbReference type="ChEBI" id="CHEBI:29985"/>
        <dbReference type="ChEBI" id="CHEBI:33019"/>
        <dbReference type="ChEBI" id="CHEBI:58017"/>
        <dbReference type="ChEBI" id="CHEBI:58359"/>
        <dbReference type="ChEBI" id="CHEBI:58681"/>
        <dbReference type="EC" id="2.4.2.14"/>
    </reaction>
</comment>
<dbReference type="NCBIfam" id="TIGR01134">
    <property type="entry name" value="purF"/>
    <property type="match status" value="1"/>
</dbReference>
<keyword evidence="7 10" id="KW-0479">Metal-binding</keyword>
<protein>
    <recommendedName>
        <fullName evidence="7">Amidophosphoribosyltransferase</fullName>
        <shortName evidence="7">ATase</shortName>
        <ecNumber evidence="7">2.4.2.14</ecNumber>
    </recommendedName>
    <alternativeName>
        <fullName evidence="7">Glutamine phosphoribosylpyrophosphate amidotransferase</fullName>
        <shortName evidence="7">GPATase</shortName>
    </alternativeName>
</protein>
<dbReference type="PIRSF" id="PIRSF000485">
    <property type="entry name" value="Amd_phspho_trans"/>
    <property type="match status" value="1"/>
</dbReference>
<feature type="binding site" evidence="7 10">
    <location>
        <position position="262"/>
    </location>
    <ligand>
        <name>[4Fe-4S] cluster</name>
        <dbReference type="ChEBI" id="CHEBI:49883"/>
    </ligand>
</feature>
<comment type="caution">
    <text evidence="13">The sequence shown here is derived from an EMBL/GenBank/DDBJ whole genome shotgun (WGS) entry which is preliminary data.</text>
</comment>
<dbReference type="InterPro" id="IPR029057">
    <property type="entry name" value="PRTase-like"/>
</dbReference>
<dbReference type="PROSITE" id="PS51278">
    <property type="entry name" value="GATASE_TYPE_2"/>
    <property type="match status" value="1"/>
</dbReference>
<feature type="binding site" evidence="7 10">
    <location>
        <position position="459"/>
    </location>
    <ligand>
        <name>[4Fe-4S] cluster</name>
        <dbReference type="ChEBI" id="CHEBI:49883"/>
    </ligand>
</feature>
<dbReference type="GO" id="GO:0006189">
    <property type="term" value="P:'de novo' IMP biosynthetic process"/>
    <property type="evidence" value="ECO:0007669"/>
    <property type="project" value="UniProtKB-UniRule"/>
</dbReference>
<dbReference type="UniPathway" id="UPA00074">
    <property type="reaction ID" value="UER00124"/>
</dbReference>
<comment type="function">
    <text evidence="7">Catalyzes the formation of phosphoribosylamine from phosphoribosylpyrophosphate (PRPP) and glutamine.</text>
</comment>
<evidence type="ECO:0000259" key="12">
    <source>
        <dbReference type="PROSITE" id="PS51278"/>
    </source>
</evidence>
<keyword evidence="7 10" id="KW-0411">Iron-sulfur</keyword>
<dbReference type="GO" id="GO:0046872">
    <property type="term" value="F:metal ion binding"/>
    <property type="evidence" value="ECO:0007669"/>
    <property type="project" value="UniProtKB-KW"/>
</dbReference>
<evidence type="ECO:0000313" key="13">
    <source>
        <dbReference type="EMBL" id="NDY42047.1"/>
    </source>
</evidence>
<sequence>MPAAGRNSFEEARPLSRPPFHGPREECGIFGIYGHPEAAKLTYFGLYALQHRGQESAGIVVSDGRAVRGHKAMGLVSEVFDEPTLAGLSGHLAVGHVRYSTTGSSVVQNAQPFCVTHSGCTLAVAHNGNLVNARSIRRELEDKGSIFQTTMDSEIIVHLLAKAAHRGQDEAIRAAMACIQGAYSVVMLSEDRLIGFRDPRGFRPLVLGRMNGGAYVLASETCALDLIQARYVRDIEPGEVVVIDAKGLRSFQGAEAESRALCIFEFIYFARPDSNIFGQNVYGVRKALGAALAREARVSADFVMPFPDSGNYAAVGFAQESGLPLELAVIRNHYVGRTFIQPSQSMRDFSVRIKLNPARDVIRGKRVVIVEDSIVRGTTSRTRVRAMREAGAKEITMVVSCPPIRHPCFYGIDFADPHELIAAQKDVEEIRRYLELDGLHYLGIDAMLRAVGGPGDRFCLACFNGNYPLPVEEGAGKFQLEGRAAP</sequence>
<dbReference type="EMBL" id="JAAGRR010000031">
    <property type="protein sequence ID" value="NDY42047.1"/>
    <property type="molecule type" value="Genomic_DNA"/>
</dbReference>
<keyword evidence="4 7" id="KW-0808">Transferase</keyword>
<evidence type="ECO:0000256" key="10">
    <source>
        <dbReference type="PIRSR" id="PIRSR000485-3"/>
    </source>
</evidence>
<evidence type="ECO:0000256" key="9">
    <source>
        <dbReference type="PIRSR" id="PIRSR000485-1"/>
    </source>
</evidence>
<reference evidence="13 14" key="1">
    <citation type="submission" date="2020-02" db="EMBL/GenBank/DDBJ databases">
        <title>Comparative genomics of sulfur disproportionating microorganisms.</title>
        <authorList>
            <person name="Ward L.M."/>
            <person name="Bertran E."/>
            <person name="Johnston D.T."/>
        </authorList>
    </citation>
    <scope>NUCLEOTIDE SEQUENCE [LARGE SCALE GENOMIC DNA]</scope>
    <source>
        <strain evidence="13 14">DSM 100025</strain>
    </source>
</reference>
<accession>A0A6N9TRI0</accession>
<feature type="binding site" evidence="7 10">
    <location>
        <position position="408"/>
    </location>
    <ligand>
        <name>[4Fe-4S] cluster</name>
        <dbReference type="ChEBI" id="CHEBI:49883"/>
    </ligand>
</feature>
<evidence type="ECO:0000256" key="8">
    <source>
        <dbReference type="PIRNR" id="PIRNR000485"/>
    </source>
</evidence>
<dbReference type="Pfam" id="PF00156">
    <property type="entry name" value="Pribosyltran"/>
    <property type="match status" value="1"/>
</dbReference>
<dbReference type="GO" id="GO:0004044">
    <property type="term" value="F:amidophosphoribosyltransferase activity"/>
    <property type="evidence" value="ECO:0007669"/>
    <property type="project" value="UniProtKB-UniRule"/>
</dbReference>
<evidence type="ECO:0000256" key="1">
    <source>
        <dbReference type="ARBA" id="ARBA00005209"/>
    </source>
</evidence>
<evidence type="ECO:0000313" key="14">
    <source>
        <dbReference type="Proteomes" id="UP000469346"/>
    </source>
</evidence>
<keyword evidence="7" id="KW-0004">4Fe-4S</keyword>
<gene>
    <name evidence="7" type="primary">purF</name>
    <name evidence="13" type="ORF">G3N55_04185</name>
</gene>
<dbReference type="SUPFAM" id="SSF53271">
    <property type="entry name" value="PRTase-like"/>
    <property type="match status" value="1"/>
</dbReference>
<dbReference type="EC" id="2.4.2.14" evidence="7"/>
<dbReference type="HAMAP" id="MF_01931">
    <property type="entry name" value="PurF"/>
    <property type="match status" value="1"/>
</dbReference>
<evidence type="ECO:0000256" key="11">
    <source>
        <dbReference type="SAM" id="MobiDB-lite"/>
    </source>
</evidence>
<feature type="binding site" evidence="7 10">
    <location>
        <position position="462"/>
    </location>
    <ligand>
        <name>[4Fe-4S] cluster</name>
        <dbReference type="ChEBI" id="CHEBI:49883"/>
    </ligand>
</feature>
<dbReference type="SUPFAM" id="SSF56235">
    <property type="entry name" value="N-terminal nucleophile aminohydrolases (Ntn hydrolases)"/>
    <property type="match status" value="1"/>
</dbReference>
<comment type="similarity">
    <text evidence="2 7 8">In the C-terminal section; belongs to the purine/pyrimidine phosphoribosyltransferase family.</text>
</comment>
<dbReference type="PANTHER" id="PTHR11907">
    <property type="entry name" value="AMIDOPHOSPHORIBOSYLTRANSFERASE"/>
    <property type="match status" value="1"/>
</dbReference>
<dbReference type="InterPro" id="IPR017932">
    <property type="entry name" value="GATase_2_dom"/>
</dbReference>
<keyword evidence="3 7" id="KW-0328">Glycosyltransferase</keyword>
<dbReference type="CDD" id="cd00715">
    <property type="entry name" value="GPATase_N"/>
    <property type="match status" value="1"/>
</dbReference>
<dbReference type="Gene3D" id="3.60.20.10">
    <property type="entry name" value="Glutamine Phosphoribosylpyrophosphate, subunit 1, domain 1"/>
    <property type="match status" value="1"/>
</dbReference>
<evidence type="ECO:0000256" key="3">
    <source>
        <dbReference type="ARBA" id="ARBA00022676"/>
    </source>
</evidence>
<evidence type="ECO:0000256" key="4">
    <source>
        <dbReference type="ARBA" id="ARBA00022679"/>
    </source>
</evidence>
<dbReference type="InterPro" id="IPR000836">
    <property type="entry name" value="PRTase_dom"/>
</dbReference>
<dbReference type="GO" id="GO:0051539">
    <property type="term" value="F:4 iron, 4 sulfur cluster binding"/>
    <property type="evidence" value="ECO:0007669"/>
    <property type="project" value="UniProtKB-KW"/>
</dbReference>
<keyword evidence="14" id="KW-1185">Reference proteome</keyword>
<name>A0A6N9TRI0_DISTH</name>
<dbReference type="InterPro" id="IPR029055">
    <property type="entry name" value="Ntn_hydrolases_N"/>
</dbReference>
<evidence type="ECO:0000256" key="6">
    <source>
        <dbReference type="ARBA" id="ARBA00022962"/>
    </source>
</evidence>
<keyword evidence="6 7" id="KW-0315">Glutamine amidotransferase</keyword>
<evidence type="ECO:0000256" key="2">
    <source>
        <dbReference type="ARBA" id="ARBA00010138"/>
    </source>
</evidence>
<keyword evidence="7 10" id="KW-0408">Iron</keyword>
<dbReference type="Gene3D" id="3.40.50.2020">
    <property type="match status" value="1"/>
</dbReference>
<feature type="region of interest" description="Disordered" evidence="11">
    <location>
        <begin position="1"/>
        <end position="20"/>
    </location>
</feature>
<feature type="active site" description="Nucleophile" evidence="7 9">
    <location>
        <position position="27"/>
    </location>
</feature>
<dbReference type="InterPro" id="IPR005854">
    <property type="entry name" value="PurF"/>
</dbReference>
<comment type="caution">
    <text evidence="7">Lacks conserved residue(s) required for the propagation of feature annotation.</text>
</comment>
<dbReference type="AlphaFoldDB" id="A0A6N9TRI0"/>
<comment type="cofactor">
    <cofactor evidence="7 10">
        <name>[4Fe-4S] cluster</name>
        <dbReference type="ChEBI" id="CHEBI:49883"/>
    </cofactor>
    <text evidence="7 10">Binds 1 [4Fe-4S] cluster per subunit.</text>
</comment>
<dbReference type="Pfam" id="PF13537">
    <property type="entry name" value="GATase_7"/>
    <property type="match status" value="1"/>
</dbReference>